<accession>A0A512C3T0</accession>
<proteinExistence type="predicted"/>
<dbReference type="Proteomes" id="UP000321085">
    <property type="component" value="Unassembled WGS sequence"/>
</dbReference>
<comment type="caution">
    <text evidence="1">The sequence shown here is derived from an EMBL/GenBank/DDBJ whole genome shotgun (WGS) entry which is preliminary data.</text>
</comment>
<keyword evidence="2" id="KW-1185">Reference proteome</keyword>
<sequence length="42" mass="4701">MSFPSVLAASSECSLRQLTANFDIDDVYQEANRRELVQAPDI</sequence>
<gene>
    <name evidence="1" type="ORF">MAE02_65500</name>
</gene>
<protein>
    <submittedName>
        <fullName evidence="1">Uncharacterized protein</fullName>
    </submittedName>
</protein>
<organism evidence="1 2">
    <name type="scientific">Microvirga aerophila</name>
    <dbReference type="NCBI Taxonomy" id="670291"/>
    <lineage>
        <taxon>Bacteria</taxon>
        <taxon>Pseudomonadati</taxon>
        <taxon>Pseudomonadota</taxon>
        <taxon>Alphaproteobacteria</taxon>
        <taxon>Hyphomicrobiales</taxon>
        <taxon>Methylobacteriaceae</taxon>
        <taxon>Microvirga</taxon>
    </lineage>
</organism>
<dbReference type="AlphaFoldDB" id="A0A512C3T0"/>
<dbReference type="EMBL" id="BJYU01000259">
    <property type="protein sequence ID" value="GEO18854.1"/>
    <property type="molecule type" value="Genomic_DNA"/>
</dbReference>
<dbReference type="RefSeq" id="WP_276330645.1">
    <property type="nucleotide sequence ID" value="NZ_BJYU01000259.1"/>
</dbReference>
<reference evidence="1 2" key="1">
    <citation type="submission" date="2019-07" db="EMBL/GenBank/DDBJ databases">
        <title>Whole genome shotgun sequence of Microvirga aerophila NBRC 106136.</title>
        <authorList>
            <person name="Hosoyama A."/>
            <person name="Uohara A."/>
            <person name="Ohji S."/>
            <person name="Ichikawa N."/>
        </authorList>
    </citation>
    <scope>NUCLEOTIDE SEQUENCE [LARGE SCALE GENOMIC DNA]</scope>
    <source>
        <strain evidence="1 2">NBRC 106136</strain>
    </source>
</reference>
<name>A0A512C3T0_9HYPH</name>
<evidence type="ECO:0000313" key="1">
    <source>
        <dbReference type="EMBL" id="GEO18854.1"/>
    </source>
</evidence>
<evidence type="ECO:0000313" key="2">
    <source>
        <dbReference type="Proteomes" id="UP000321085"/>
    </source>
</evidence>